<dbReference type="RefSeq" id="WP_256506353.1">
    <property type="nucleotide sequence ID" value="NZ_CP101740.1"/>
</dbReference>
<keyword evidence="3" id="KW-1185">Reference proteome</keyword>
<evidence type="ECO:0000313" key="2">
    <source>
        <dbReference type="EMBL" id="UUL82516.1"/>
    </source>
</evidence>
<dbReference type="EMBL" id="CP101740">
    <property type="protein sequence ID" value="UUL82516.1"/>
    <property type="molecule type" value="Genomic_DNA"/>
</dbReference>
<evidence type="ECO:0000313" key="3">
    <source>
        <dbReference type="Proteomes" id="UP001058533"/>
    </source>
</evidence>
<dbReference type="InterPro" id="IPR011856">
    <property type="entry name" value="tRNA_endonuc-like_dom_sf"/>
</dbReference>
<name>A0ABY5LCT4_9SPHN</name>
<dbReference type="Pfam" id="PF04471">
    <property type="entry name" value="Mrr_cat"/>
    <property type="match status" value="1"/>
</dbReference>
<dbReference type="GO" id="GO:0004519">
    <property type="term" value="F:endonuclease activity"/>
    <property type="evidence" value="ECO:0007669"/>
    <property type="project" value="UniProtKB-KW"/>
</dbReference>
<organism evidence="2 3">
    <name type="scientific">Sphingomonas qomolangmaensis</name>
    <dbReference type="NCBI Taxonomy" id="2918765"/>
    <lineage>
        <taxon>Bacteria</taxon>
        <taxon>Pseudomonadati</taxon>
        <taxon>Pseudomonadota</taxon>
        <taxon>Alphaproteobacteria</taxon>
        <taxon>Sphingomonadales</taxon>
        <taxon>Sphingomonadaceae</taxon>
        <taxon>Sphingomonas</taxon>
    </lineage>
</organism>
<dbReference type="SUPFAM" id="SSF52980">
    <property type="entry name" value="Restriction endonuclease-like"/>
    <property type="match status" value="1"/>
</dbReference>
<keyword evidence="2" id="KW-0255">Endonuclease</keyword>
<reference evidence="2" key="1">
    <citation type="submission" date="2022-07" db="EMBL/GenBank/DDBJ databases">
        <title>Sphingomonas sp. nov., a novel bacterium isolated from the north slope of the Mount Everest.</title>
        <authorList>
            <person name="Cui X."/>
            <person name="Liu Y."/>
        </authorList>
    </citation>
    <scope>NUCLEOTIDE SEQUENCE</scope>
    <source>
        <strain evidence="2">S5-59</strain>
    </source>
</reference>
<dbReference type="InterPro" id="IPR052906">
    <property type="entry name" value="Type_IV_Methyl-Rstrct_Enzyme"/>
</dbReference>
<dbReference type="InterPro" id="IPR007560">
    <property type="entry name" value="Restrct_endonuc_IV_Mrr"/>
</dbReference>
<keyword evidence="2" id="KW-0378">Hydrolase</keyword>
<accession>A0ABY5LCT4</accession>
<dbReference type="InterPro" id="IPR011335">
    <property type="entry name" value="Restrct_endonuc-II-like"/>
</dbReference>
<evidence type="ECO:0000259" key="1">
    <source>
        <dbReference type="Pfam" id="PF04471"/>
    </source>
</evidence>
<proteinExistence type="predicted"/>
<dbReference type="PANTHER" id="PTHR30015:SF7">
    <property type="entry name" value="TYPE IV METHYL-DIRECTED RESTRICTION ENZYME ECOKMRR"/>
    <property type="match status" value="1"/>
</dbReference>
<feature type="domain" description="Restriction endonuclease type IV Mrr" evidence="1">
    <location>
        <begin position="129"/>
        <end position="251"/>
    </location>
</feature>
<sequence length="322" mass="35622">MAKHPSYSTFDSYDHVDSDAGVVTFPRSIELNECPICDGRFVDLEHEEDHASVLGLHMCANCGWWHLDQFTRGLVLDSNTDQAILQRDWAQWWELHHAALNRIDLASDSLTVEELRAHLARYWEQRVDISAQQAEDLVASILREREGGDVIRMSANATAADGGIDLFVVTKNGAITRAVQVKRRLTGDPEGIKDVRNFVGALLLEGQDRGTFVTTASRFTRPAKCVPNNPNLSRSQLSLELIDGEQLLAMLQHSALSRAVTLPKPMSLDQEWVASDGTLFAARELLLGDIRRLAASARPVGQAPPISRASAQYRALHAPKAN</sequence>
<dbReference type="Gene3D" id="3.40.1350.10">
    <property type="match status" value="1"/>
</dbReference>
<gene>
    <name evidence="2" type="ORF">NMP03_15315</name>
</gene>
<dbReference type="PANTHER" id="PTHR30015">
    <property type="entry name" value="MRR RESTRICTION SYSTEM PROTEIN"/>
    <property type="match status" value="1"/>
</dbReference>
<protein>
    <submittedName>
        <fullName evidence="2">Restriction endonuclease</fullName>
    </submittedName>
</protein>
<keyword evidence="2" id="KW-0540">Nuclease</keyword>
<dbReference type="Proteomes" id="UP001058533">
    <property type="component" value="Chromosome"/>
</dbReference>